<dbReference type="OrthoDB" id="6129702at2759"/>
<organism evidence="2 3">
    <name type="scientific">Dentiscutata erythropus</name>
    <dbReference type="NCBI Taxonomy" id="1348616"/>
    <lineage>
        <taxon>Eukaryota</taxon>
        <taxon>Fungi</taxon>
        <taxon>Fungi incertae sedis</taxon>
        <taxon>Mucoromycota</taxon>
        <taxon>Glomeromycotina</taxon>
        <taxon>Glomeromycetes</taxon>
        <taxon>Diversisporales</taxon>
        <taxon>Gigasporaceae</taxon>
        <taxon>Dentiscutata</taxon>
    </lineage>
</organism>
<dbReference type="InterPro" id="IPR002931">
    <property type="entry name" value="Transglutaminase-like"/>
</dbReference>
<name>A0A9N9GKR0_9GLOM</name>
<evidence type="ECO:0000313" key="3">
    <source>
        <dbReference type="Proteomes" id="UP000789405"/>
    </source>
</evidence>
<gene>
    <name evidence="2" type="ORF">DERYTH_LOCUS8476</name>
</gene>
<sequence>MDPKAKCASVVLGGEFKQHLDLTGHDFSEVDNYARATPKSETNSVEQLSKYLTSRWDDALDRLRSIFVWIAENIAYDVNAFHSGNLGHCSADETLKTRKGVCDGYAELFNELARHSGLNTWKIKGKAKGIHFKHSDNIDKKEYDHAWNGTKYKGEFLLIDSTWGAGHLSGKNFEKRFEPFYFLTRPINFIYTHLPDDPKEQYLSPSITKKEFLNLTHVRPPFFAAGLEFREIFGNAITTNDDLIDFEIARFNDDESRPLHAVLEWNGKEHEVLIQRVVGYDLGSGKVYRLQTSCPKRGEGKLEIFVLFEGNKGPLAASFKIINKGSGKNYSPIVKTYKVPFKFTIQVPIHFGLKYKKKYKFEFSVFDLKEEKHPEFSILSPDKNPRKLYKASRCEDGSFTYELETTIDQKGDWKLVCSSNGKNFDFIAQYHAD</sequence>
<dbReference type="SMART" id="SM00460">
    <property type="entry name" value="TGc"/>
    <property type="match status" value="1"/>
</dbReference>
<protein>
    <submittedName>
        <fullName evidence="2">4272_t:CDS:1</fullName>
    </submittedName>
</protein>
<dbReference type="EMBL" id="CAJVPY010004392">
    <property type="protein sequence ID" value="CAG8617744.1"/>
    <property type="molecule type" value="Genomic_DNA"/>
</dbReference>
<evidence type="ECO:0000313" key="2">
    <source>
        <dbReference type="EMBL" id="CAG8617744.1"/>
    </source>
</evidence>
<feature type="domain" description="Transglutaminase-like" evidence="1">
    <location>
        <begin position="94"/>
        <end position="163"/>
    </location>
</feature>
<dbReference type="Pfam" id="PF23265">
    <property type="entry name" value="Ig-like_KY"/>
    <property type="match status" value="1"/>
</dbReference>
<proteinExistence type="predicted"/>
<dbReference type="PANTHER" id="PTHR46333:SF2">
    <property type="entry name" value="CYTOKINESIS PROTEIN 3"/>
    <property type="match status" value="1"/>
</dbReference>
<keyword evidence="3" id="KW-1185">Reference proteome</keyword>
<accession>A0A9N9GKR0</accession>
<comment type="caution">
    <text evidence="2">The sequence shown here is derived from an EMBL/GenBank/DDBJ whole genome shotgun (WGS) entry which is preliminary data.</text>
</comment>
<dbReference type="Pfam" id="PF01841">
    <property type="entry name" value="Transglut_core"/>
    <property type="match status" value="1"/>
</dbReference>
<evidence type="ECO:0000259" key="1">
    <source>
        <dbReference type="SMART" id="SM00460"/>
    </source>
</evidence>
<dbReference type="PANTHER" id="PTHR46333">
    <property type="entry name" value="CYTOKINESIS PROTEIN 3"/>
    <property type="match status" value="1"/>
</dbReference>
<dbReference type="InterPro" id="IPR038765">
    <property type="entry name" value="Papain-like_cys_pep_sf"/>
</dbReference>
<dbReference type="Proteomes" id="UP000789405">
    <property type="component" value="Unassembled WGS sequence"/>
</dbReference>
<dbReference type="Gene3D" id="3.10.620.30">
    <property type="match status" value="1"/>
</dbReference>
<dbReference type="InterPro" id="IPR052557">
    <property type="entry name" value="CAP/Cytokinesis_protein"/>
</dbReference>
<dbReference type="AlphaFoldDB" id="A0A9N9GKR0"/>
<reference evidence="2" key="1">
    <citation type="submission" date="2021-06" db="EMBL/GenBank/DDBJ databases">
        <authorList>
            <person name="Kallberg Y."/>
            <person name="Tangrot J."/>
            <person name="Rosling A."/>
        </authorList>
    </citation>
    <scope>NUCLEOTIDE SEQUENCE</scope>
    <source>
        <strain evidence="2">MA453B</strain>
    </source>
</reference>
<dbReference type="GO" id="GO:0005737">
    <property type="term" value="C:cytoplasm"/>
    <property type="evidence" value="ECO:0007669"/>
    <property type="project" value="TreeGrafter"/>
</dbReference>
<dbReference type="InterPro" id="IPR056564">
    <property type="entry name" value="Ig-like_KY"/>
</dbReference>
<dbReference type="SUPFAM" id="SSF54001">
    <property type="entry name" value="Cysteine proteinases"/>
    <property type="match status" value="1"/>
</dbReference>